<evidence type="ECO:0000256" key="2">
    <source>
        <dbReference type="ARBA" id="ARBA00011738"/>
    </source>
</evidence>
<dbReference type="GO" id="GO:0000105">
    <property type="term" value="P:L-histidine biosynthetic process"/>
    <property type="evidence" value="ECO:0007669"/>
    <property type="project" value="InterPro"/>
</dbReference>
<evidence type="ECO:0000256" key="3">
    <source>
        <dbReference type="ARBA" id="ARBA00022576"/>
    </source>
</evidence>
<dbReference type="InterPro" id="IPR005861">
    <property type="entry name" value="HisP_aminotrans"/>
</dbReference>
<gene>
    <name evidence="6" type="primary">pat</name>
    <name evidence="8" type="ORF">ET996_01405</name>
</gene>
<feature type="domain" description="Aminotransferase class I/classII large" evidence="7">
    <location>
        <begin position="39"/>
        <end position="357"/>
    </location>
</feature>
<name>A0A4Q9KPB4_PROTD</name>
<dbReference type="SUPFAM" id="SSF53383">
    <property type="entry name" value="PLP-dependent transferases"/>
    <property type="match status" value="1"/>
</dbReference>
<comment type="catalytic activity">
    <reaction evidence="6">
        <text>an aromatic L-alpha-amino acid + 2-oxoglutarate = an aromatic oxo-acid + L-glutamate</text>
        <dbReference type="Rhea" id="RHEA:17533"/>
        <dbReference type="ChEBI" id="CHEBI:16810"/>
        <dbReference type="ChEBI" id="CHEBI:29985"/>
        <dbReference type="ChEBI" id="CHEBI:73309"/>
        <dbReference type="ChEBI" id="CHEBI:84824"/>
        <dbReference type="EC" id="2.6.1.57"/>
    </reaction>
</comment>
<dbReference type="HAMAP" id="MF_01513">
    <property type="entry name" value="Phe_aminotrans_2"/>
    <property type="match status" value="1"/>
</dbReference>
<dbReference type="Gene3D" id="3.90.1150.10">
    <property type="entry name" value="Aspartate Aminotransferase, domain 1"/>
    <property type="match status" value="1"/>
</dbReference>
<keyword evidence="9" id="KW-1185">Reference proteome</keyword>
<dbReference type="PROSITE" id="PS00599">
    <property type="entry name" value="AA_TRANSFER_CLASS_2"/>
    <property type="match status" value="1"/>
</dbReference>
<dbReference type="RefSeq" id="WP_131170756.1">
    <property type="nucleotide sequence ID" value="NZ_FXTL01000001.1"/>
</dbReference>
<evidence type="ECO:0000256" key="6">
    <source>
        <dbReference type="HAMAP-Rule" id="MF_01513"/>
    </source>
</evidence>
<dbReference type="InterPro" id="IPR015422">
    <property type="entry name" value="PyrdxlP-dep_Trfase_small"/>
</dbReference>
<dbReference type="InterPro" id="IPR001917">
    <property type="entry name" value="Aminotrans_II_pyridoxalP_BS"/>
</dbReference>
<evidence type="ECO:0000259" key="7">
    <source>
        <dbReference type="Pfam" id="PF00155"/>
    </source>
</evidence>
<comment type="caution">
    <text evidence="8">The sequence shown here is derived from an EMBL/GenBank/DDBJ whole genome shotgun (WGS) entry which is preliminary data.</text>
</comment>
<sequence length="368" mass="38566">MSELFDAPSPARLRPALAGVPAYVAGRPAKPIPGLITYKVSSNENPYPPLPSVAAAIAEASGQVNRYPDMMNVALKAAIGESCGFAPASVTVGPGSTGVLAQLIGALCDSGDEVVFAWRSFEAYPILVRLAGATPVMVALNDAGEHDLDAMAAAVTDRTKLVILCTPNNPTGPIITDAAARAFLAKVPAEVVVIIDEAYVEFVRDSDAVASFALQRDYPNVVVTRTFSKAYGLAGLRVGYGLAHPTLAEASNKTSIPFSVNLVAQAAAIASLAARDEIDARVDAIVAERQRVVAGLAEQGWRLPATSANFVYFPLGPDESERFDVTCGDAGLVVRRYGGEGVRVTIGEEAANSRLLEITGRLRSALRT</sequence>
<comment type="subunit">
    <text evidence="2 6">Homodimer.</text>
</comment>
<keyword evidence="5 6" id="KW-0663">Pyridoxal phosphate</keyword>
<dbReference type="InterPro" id="IPR015424">
    <property type="entry name" value="PyrdxlP-dep_Trfase"/>
</dbReference>
<dbReference type="Pfam" id="PF00155">
    <property type="entry name" value="Aminotran_1_2"/>
    <property type="match status" value="1"/>
</dbReference>
<dbReference type="CDD" id="cd00609">
    <property type="entry name" value="AAT_like"/>
    <property type="match status" value="1"/>
</dbReference>
<evidence type="ECO:0000256" key="1">
    <source>
        <dbReference type="ARBA" id="ARBA00001933"/>
    </source>
</evidence>
<reference evidence="8 9" key="1">
    <citation type="submission" date="2019-01" db="EMBL/GenBank/DDBJ databases">
        <title>Lactibacter flavus gen. nov., sp. nov., a novel bacterium of the family Propionibacteriaceae isolated from raw milk and dairy products.</title>
        <authorList>
            <person name="Huptas C."/>
            <person name="Wenning M."/>
            <person name="Breitenwieser F."/>
            <person name="Doll E."/>
            <person name="Von Neubeck M."/>
            <person name="Busse H.-J."/>
            <person name="Scherer S."/>
        </authorList>
    </citation>
    <scope>NUCLEOTIDE SEQUENCE [LARGE SCALE GENOMIC DNA]</scope>
    <source>
        <strain evidence="8 9">DSM 22130</strain>
    </source>
</reference>
<feature type="modified residue" description="N6-(pyridoxal phosphate)lysine" evidence="6">
    <location>
        <position position="229"/>
    </location>
</feature>
<protein>
    <recommendedName>
        <fullName evidence="6">Aromatic amino acid aminotransferase</fullName>
        <shortName evidence="6">ArAT</shortName>
        <ecNumber evidence="6">2.6.1.57</ecNumber>
    </recommendedName>
</protein>
<dbReference type="InterPro" id="IPR015421">
    <property type="entry name" value="PyrdxlP-dep_Trfase_major"/>
</dbReference>
<organism evidence="8 9">
    <name type="scientific">Propioniciclava tarda</name>
    <dbReference type="NCBI Taxonomy" id="433330"/>
    <lineage>
        <taxon>Bacteria</taxon>
        <taxon>Bacillati</taxon>
        <taxon>Actinomycetota</taxon>
        <taxon>Actinomycetes</taxon>
        <taxon>Propionibacteriales</taxon>
        <taxon>Propionibacteriaceae</taxon>
        <taxon>Propioniciclava</taxon>
    </lineage>
</organism>
<evidence type="ECO:0000256" key="5">
    <source>
        <dbReference type="ARBA" id="ARBA00022898"/>
    </source>
</evidence>
<dbReference type="PANTHER" id="PTHR43643:SF3">
    <property type="entry name" value="HISTIDINOL-PHOSPHATE AMINOTRANSFERASE"/>
    <property type="match status" value="1"/>
</dbReference>
<proteinExistence type="inferred from homology"/>
<dbReference type="GO" id="GO:0008793">
    <property type="term" value="F:aromatic-amino-acid transaminase activity"/>
    <property type="evidence" value="ECO:0007669"/>
    <property type="project" value="UniProtKB-UniRule"/>
</dbReference>
<dbReference type="EMBL" id="SDMR01000001">
    <property type="protein sequence ID" value="TBT96344.1"/>
    <property type="molecule type" value="Genomic_DNA"/>
</dbReference>
<dbReference type="InterPro" id="IPR050106">
    <property type="entry name" value="HistidinolP_aminotransfase"/>
</dbReference>
<keyword evidence="4 6" id="KW-0808">Transferase</keyword>
<comment type="similarity">
    <text evidence="6">Belongs to the class-II pyridoxal-phosphate-dependent aminotransferase family.</text>
</comment>
<dbReference type="GO" id="GO:0030170">
    <property type="term" value="F:pyridoxal phosphate binding"/>
    <property type="evidence" value="ECO:0007669"/>
    <property type="project" value="UniProtKB-UniRule"/>
</dbReference>
<dbReference type="GO" id="GO:0004400">
    <property type="term" value="F:histidinol-phosphate transaminase activity"/>
    <property type="evidence" value="ECO:0007669"/>
    <property type="project" value="InterPro"/>
</dbReference>
<dbReference type="HAMAP" id="MF_01023">
    <property type="entry name" value="HisC_aminotrans_2"/>
    <property type="match status" value="1"/>
</dbReference>
<dbReference type="InterPro" id="IPR004839">
    <property type="entry name" value="Aminotransferase_I/II_large"/>
</dbReference>
<dbReference type="OrthoDB" id="9809616at2"/>
<evidence type="ECO:0000313" key="8">
    <source>
        <dbReference type="EMBL" id="TBT96344.1"/>
    </source>
</evidence>
<evidence type="ECO:0000256" key="4">
    <source>
        <dbReference type="ARBA" id="ARBA00022679"/>
    </source>
</evidence>
<dbReference type="EC" id="2.6.1.57" evidence="6"/>
<comment type="cofactor">
    <cofactor evidence="1 6">
        <name>pyridoxal 5'-phosphate</name>
        <dbReference type="ChEBI" id="CHEBI:597326"/>
    </cofactor>
</comment>
<dbReference type="NCBIfam" id="NF002878">
    <property type="entry name" value="PRK03321.1"/>
    <property type="match status" value="1"/>
</dbReference>
<evidence type="ECO:0000313" key="9">
    <source>
        <dbReference type="Proteomes" id="UP000291933"/>
    </source>
</evidence>
<dbReference type="PANTHER" id="PTHR43643">
    <property type="entry name" value="HISTIDINOL-PHOSPHATE AMINOTRANSFERASE 2"/>
    <property type="match status" value="1"/>
</dbReference>
<keyword evidence="3 6" id="KW-0032">Aminotransferase</keyword>
<dbReference type="InterPro" id="IPR024892">
    <property type="entry name" value="ArAT"/>
</dbReference>
<dbReference type="Gene3D" id="3.40.640.10">
    <property type="entry name" value="Type I PLP-dependent aspartate aminotransferase-like (Major domain)"/>
    <property type="match status" value="1"/>
</dbReference>
<dbReference type="Proteomes" id="UP000291933">
    <property type="component" value="Unassembled WGS sequence"/>
</dbReference>
<dbReference type="AlphaFoldDB" id="A0A4Q9KPB4"/>
<accession>A0A4Q9KPB4</accession>
<comment type="function">
    <text evidence="6">Aminotransferase that catalyzes the conversion of aromatic amino acids and 2-oxoglutarate into corresponding aromatic oxo acids and L-glutamate.</text>
</comment>